<keyword evidence="1" id="KW-0175">Coiled coil</keyword>
<keyword evidence="2" id="KW-0472">Membrane</keyword>
<evidence type="ECO:0000313" key="4">
    <source>
        <dbReference type="Proteomes" id="UP001151760"/>
    </source>
</evidence>
<evidence type="ECO:0000256" key="2">
    <source>
        <dbReference type="SAM" id="Phobius"/>
    </source>
</evidence>
<proteinExistence type="predicted"/>
<reference evidence="3" key="1">
    <citation type="journal article" date="2022" name="Int. J. Mol. Sci.">
        <title>Draft Genome of Tanacetum Coccineum: Genomic Comparison of Closely Related Tanacetum-Family Plants.</title>
        <authorList>
            <person name="Yamashiro T."/>
            <person name="Shiraishi A."/>
            <person name="Nakayama K."/>
            <person name="Satake H."/>
        </authorList>
    </citation>
    <scope>NUCLEOTIDE SEQUENCE</scope>
</reference>
<dbReference type="EMBL" id="BQNB010010870">
    <property type="protein sequence ID" value="GJS83028.1"/>
    <property type="molecule type" value="Genomic_DNA"/>
</dbReference>
<sequence length="565" mass="62373">MSDFEKNPTVIALREKISTLFTKVKEHKANLVRMMLESQKWASYQASLSTLELQIASLEAEKARLEAVKVSLRKEVDDVKQDRMEVISKVVPYAAMKLMHNDDLGSLVGRLVSSAIFYERCKAFEQVARMKEPFVLSKVKGYLPSYKKEDNQAGNDLAIDTFPWLSEFVADPSAPVEVNCSNPMSFPADAFIVKPLSSQGCDPLDYVLKASKEAMGKLTAHVWPYNILSNVELGKKDCVTFNPLQISANMPSRKCFSSFELIIHGTPNLHTMYSHINLSACLSLIVVRGFASTHFVECSIGIAKIFKPQGAIGKGPRMTSISTSLVRCSKVIEASLLNASAYFTLNPSDVFDRIAVKALQGLFCLLQVFSDHWLLGCVAALMLSVKAIRYIIRTSPCIGAMSISKSSINFFISWSAASASASASTPLDRKRLRAANFPLRLCFSSTTMVLGIYVISAWVHAKTSVLDLRSNKLYGESDLTMTKLRVSLLARGGLPIVISIGISLLDQDFFLENPIRGTFESILDALMEGFNFMKQCAEKLLSLITEGNVISLPPEMKSSNELSLM</sequence>
<gene>
    <name evidence="3" type="ORF">Tco_0749569</name>
</gene>
<protein>
    <submittedName>
        <fullName evidence="3">Uncharacterized protein</fullName>
    </submittedName>
</protein>
<keyword evidence="2" id="KW-0812">Transmembrane</keyword>
<accession>A0ABQ4Z1U9</accession>
<feature type="transmembrane region" description="Helical" evidence="2">
    <location>
        <begin position="373"/>
        <end position="392"/>
    </location>
</feature>
<dbReference type="Proteomes" id="UP001151760">
    <property type="component" value="Unassembled WGS sequence"/>
</dbReference>
<feature type="coiled-coil region" evidence="1">
    <location>
        <begin position="48"/>
        <end position="82"/>
    </location>
</feature>
<feature type="transmembrane region" description="Helical" evidence="2">
    <location>
        <begin position="437"/>
        <end position="459"/>
    </location>
</feature>
<evidence type="ECO:0000256" key="1">
    <source>
        <dbReference type="SAM" id="Coils"/>
    </source>
</evidence>
<comment type="caution">
    <text evidence="3">The sequence shown here is derived from an EMBL/GenBank/DDBJ whole genome shotgun (WGS) entry which is preliminary data.</text>
</comment>
<keyword evidence="4" id="KW-1185">Reference proteome</keyword>
<reference evidence="3" key="2">
    <citation type="submission" date="2022-01" db="EMBL/GenBank/DDBJ databases">
        <authorList>
            <person name="Yamashiro T."/>
            <person name="Shiraishi A."/>
            <person name="Satake H."/>
            <person name="Nakayama K."/>
        </authorList>
    </citation>
    <scope>NUCLEOTIDE SEQUENCE</scope>
</reference>
<keyword evidence="2" id="KW-1133">Transmembrane helix</keyword>
<name>A0ABQ4Z1U9_9ASTR</name>
<organism evidence="3 4">
    <name type="scientific">Tanacetum coccineum</name>
    <dbReference type="NCBI Taxonomy" id="301880"/>
    <lineage>
        <taxon>Eukaryota</taxon>
        <taxon>Viridiplantae</taxon>
        <taxon>Streptophyta</taxon>
        <taxon>Embryophyta</taxon>
        <taxon>Tracheophyta</taxon>
        <taxon>Spermatophyta</taxon>
        <taxon>Magnoliopsida</taxon>
        <taxon>eudicotyledons</taxon>
        <taxon>Gunneridae</taxon>
        <taxon>Pentapetalae</taxon>
        <taxon>asterids</taxon>
        <taxon>campanulids</taxon>
        <taxon>Asterales</taxon>
        <taxon>Asteraceae</taxon>
        <taxon>Asteroideae</taxon>
        <taxon>Anthemideae</taxon>
        <taxon>Anthemidinae</taxon>
        <taxon>Tanacetum</taxon>
    </lineage>
</organism>
<evidence type="ECO:0000313" key="3">
    <source>
        <dbReference type="EMBL" id="GJS83028.1"/>
    </source>
</evidence>